<keyword evidence="1" id="KW-0812">Transmembrane</keyword>
<dbReference type="RefSeq" id="WP_079707229.1">
    <property type="nucleotide sequence ID" value="NZ_FUZO01000003.1"/>
</dbReference>
<reference evidence="2 3" key="1">
    <citation type="submission" date="2017-02" db="EMBL/GenBank/DDBJ databases">
        <authorList>
            <person name="Varghese N."/>
            <person name="Submissions S."/>
        </authorList>
    </citation>
    <scope>NUCLEOTIDE SEQUENCE [LARGE SCALE GENOMIC DNA]</scope>
    <source>
        <strain evidence="2 3">VKM Ac-1787</strain>
    </source>
</reference>
<name>A0ABY1LQK8_9MICO</name>
<accession>A0ABY1LQK8</accession>
<feature type="transmembrane region" description="Helical" evidence="1">
    <location>
        <begin position="29"/>
        <end position="51"/>
    </location>
</feature>
<feature type="transmembrane region" description="Helical" evidence="1">
    <location>
        <begin position="146"/>
        <end position="164"/>
    </location>
</feature>
<keyword evidence="1" id="KW-1133">Transmembrane helix</keyword>
<sequence>MSVDALEETTGPTRRYRHRRAIDRQRSSLGTTQLGIGLSVSGVILVVYAAIRFVGSVHHYPRPLLSVVAWLLLTAAIASTFLLLRRSAFHLSDRLFVALLIQLVVVAALDLASVWSRDAVGVYPTAAAAVGGVLLAVVTLRPVRDIAAATVVLGLMLVGSILTITRTQTATLGAELLFAAVAVVPPLIACAIVSQYRRIVRLELDRVMVASTVASVRDALGFFDSEELVTLDLEAEELFVGVADGSVDLPLSPELAARASRLATELRRHLMSEGKESWLEHAFQESSVLSDRATLRDPERLATYLATDQRDGLLSAVWLLLGEADAQSARAVLTLGPVDRSERPGRSGSLVIPIVLEAVGVQRAKVDPAVWEALGRVGSSTDTYQKSRIRIEIDSTVDNPAAGQRKGERQ</sequence>
<keyword evidence="1" id="KW-0472">Membrane</keyword>
<protein>
    <submittedName>
        <fullName evidence="2">Uncharacterized protein</fullName>
    </submittedName>
</protein>
<feature type="transmembrane region" description="Helical" evidence="1">
    <location>
        <begin position="63"/>
        <end position="84"/>
    </location>
</feature>
<gene>
    <name evidence="2" type="ORF">SAMN06295973_3564</name>
</gene>
<feature type="transmembrane region" description="Helical" evidence="1">
    <location>
        <begin position="96"/>
        <end position="115"/>
    </location>
</feature>
<proteinExistence type="predicted"/>
<feature type="transmembrane region" description="Helical" evidence="1">
    <location>
        <begin position="121"/>
        <end position="139"/>
    </location>
</feature>
<feature type="transmembrane region" description="Helical" evidence="1">
    <location>
        <begin position="176"/>
        <end position="196"/>
    </location>
</feature>
<dbReference type="Proteomes" id="UP000190827">
    <property type="component" value="Unassembled WGS sequence"/>
</dbReference>
<organism evidence="2 3">
    <name type="scientific">Plantibacter cousiniae</name>
    <name type="common">nom. nud.</name>
    <dbReference type="NCBI Taxonomy" id="199709"/>
    <lineage>
        <taxon>Bacteria</taxon>
        <taxon>Bacillati</taxon>
        <taxon>Actinomycetota</taxon>
        <taxon>Actinomycetes</taxon>
        <taxon>Micrococcales</taxon>
        <taxon>Microbacteriaceae</taxon>
        <taxon>Plantibacter</taxon>
    </lineage>
</organism>
<evidence type="ECO:0000313" key="2">
    <source>
        <dbReference type="EMBL" id="SKC73861.1"/>
    </source>
</evidence>
<dbReference type="EMBL" id="FUZO01000003">
    <property type="protein sequence ID" value="SKC73861.1"/>
    <property type="molecule type" value="Genomic_DNA"/>
</dbReference>
<evidence type="ECO:0000313" key="3">
    <source>
        <dbReference type="Proteomes" id="UP000190827"/>
    </source>
</evidence>
<comment type="caution">
    <text evidence="2">The sequence shown here is derived from an EMBL/GenBank/DDBJ whole genome shotgun (WGS) entry which is preliminary data.</text>
</comment>
<keyword evidence="3" id="KW-1185">Reference proteome</keyword>
<evidence type="ECO:0000256" key="1">
    <source>
        <dbReference type="SAM" id="Phobius"/>
    </source>
</evidence>